<sequence length="329" mass="36595">MTSEQTFTFPEFEDLPTVPGAPQGCIWGMYDRDGQKDQVGAINLLTPAVVRAASLEIKTGSHVQLDWALNNLEFPCFGRRPFEQKVMDGSKTVGVYGFDDEIHMNTQSGSQWDSLKHYAYQVGRVFYNGLTFEKALVSTTNGIHNWCERGGIVGRGVLIDMVRFYEKRDGKAPDPWKRFEISAADLKAALADQGTVPKQGDLLLIRSGYVRRHDHASSEERKLGTSGTDTEAIGVANNEETVKWLYSQHFAAHIGDTLAFEAWPPPHGGKWIIHEWSLVWWGAPLGEMWNLEGLAAECEIQQRWTFFVTSAPLHVKGGVGSPPGAIAIF</sequence>
<dbReference type="SUPFAM" id="SSF102198">
    <property type="entry name" value="Putative cyclase"/>
    <property type="match status" value="1"/>
</dbReference>
<evidence type="ECO:0000256" key="1">
    <source>
        <dbReference type="ARBA" id="ARBA00007865"/>
    </source>
</evidence>
<comment type="similarity">
    <text evidence="1">Belongs to the Cyclase 1 superfamily.</text>
</comment>
<dbReference type="GO" id="GO:0019441">
    <property type="term" value="P:L-tryptophan catabolic process to kynurenine"/>
    <property type="evidence" value="ECO:0007669"/>
    <property type="project" value="InterPro"/>
</dbReference>
<keyword evidence="3" id="KW-1185">Reference proteome</keyword>
<dbReference type="PANTHER" id="PTHR34861:SF10">
    <property type="entry name" value="CYCLASE"/>
    <property type="match status" value="1"/>
</dbReference>
<dbReference type="GO" id="GO:0004061">
    <property type="term" value="F:arylformamidase activity"/>
    <property type="evidence" value="ECO:0007669"/>
    <property type="project" value="InterPro"/>
</dbReference>
<dbReference type="EMBL" id="KN848066">
    <property type="protein sequence ID" value="KIY00795.1"/>
    <property type="molecule type" value="Genomic_DNA"/>
</dbReference>
<dbReference type="GeneID" id="27709207"/>
<dbReference type="Pfam" id="PF04199">
    <property type="entry name" value="Cyclase"/>
    <property type="match status" value="1"/>
</dbReference>
<gene>
    <name evidence="2" type="ORF">Z520_03461</name>
</gene>
<dbReference type="OrthoDB" id="5396at2759"/>
<dbReference type="InterPro" id="IPR007325">
    <property type="entry name" value="KFase/CYL"/>
</dbReference>
<dbReference type="Proteomes" id="UP000053411">
    <property type="component" value="Unassembled WGS sequence"/>
</dbReference>
<evidence type="ECO:0008006" key="4">
    <source>
        <dbReference type="Google" id="ProtNLM"/>
    </source>
</evidence>
<dbReference type="InterPro" id="IPR037175">
    <property type="entry name" value="KFase_sf"/>
</dbReference>
<proteinExistence type="inferred from homology"/>
<protein>
    <recommendedName>
        <fullName evidence="4">Cyclase</fullName>
    </recommendedName>
</protein>
<dbReference type="Gene3D" id="3.50.30.50">
    <property type="entry name" value="Putative cyclase"/>
    <property type="match status" value="1"/>
</dbReference>
<dbReference type="VEuPathDB" id="FungiDB:Z520_03461"/>
<name>A0A0D2KCD7_9EURO</name>
<accession>A0A0D2KCD7</accession>
<dbReference type="PANTHER" id="PTHR34861">
    <property type="match status" value="1"/>
</dbReference>
<reference evidence="2 3" key="1">
    <citation type="submission" date="2015-01" db="EMBL/GenBank/DDBJ databases">
        <title>The Genome Sequence of Fonsecaea multimorphosa CBS 102226.</title>
        <authorList>
            <consortium name="The Broad Institute Genomics Platform"/>
            <person name="Cuomo C."/>
            <person name="de Hoog S."/>
            <person name="Gorbushina A."/>
            <person name="Stielow B."/>
            <person name="Teixiera M."/>
            <person name="Abouelleil A."/>
            <person name="Chapman S.B."/>
            <person name="Priest M."/>
            <person name="Young S.K."/>
            <person name="Wortman J."/>
            <person name="Nusbaum C."/>
            <person name="Birren B."/>
        </authorList>
    </citation>
    <scope>NUCLEOTIDE SEQUENCE [LARGE SCALE GENOMIC DNA]</scope>
    <source>
        <strain evidence="2 3">CBS 102226</strain>
    </source>
</reference>
<dbReference type="AlphaFoldDB" id="A0A0D2KCD7"/>
<evidence type="ECO:0000313" key="2">
    <source>
        <dbReference type="EMBL" id="KIY00795.1"/>
    </source>
</evidence>
<organism evidence="2 3">
    <name type="scientific">Fonsecaea multimorphosa CBS 102226</name>
    <dbReference type="NCBI Taxonomy" id="1442371"/>
    <lineage>
        <taxon>Eukaryota</taxon>
        <taxon>Fungi</taxon>
        <taxon>Dikarya</taxon>
        <taxon>Ascomycota</taxon>
        <taxon>Pezizomycotina</taxon>
        <taxon>Eurotiomycetes</taxon>
        <taxon>Chaetothyriomycetidae</taxon>
        <taxon>Chaetothyriales</taxon>
        <taxon>Herpotrichiellaceae</taxon>
        <taxon>Fonsecaea</taxon>
    </lineage>
</organism>
<dbReference type="RefSeq" id="XP_016634917.1">
    <property type="nucleotide sequence ID" value="XM_016773971.1"/>
</dbReference>
<evidence type="ECO:0000313" key="3">
    <source>
        <dbReference type="Proteomes" id="UP000053411"/>
    </source>
</evidence>